<dbReference type="InterPro" id="IPR051606">
    <property type="entry name" value="Polyketide_Oxido-like"/>
</dbReference>
<dbReference type="OrthoDB" id="9803892at2"/>
<gene>
    <name evidence="2" type="ORF">SAMN05660453_0501</name>
</gene>
<evidence type="ECO:0000313" key="2">
    <source>
        <dbReference type="EMBL" id="SFB87093.1"/>
    </source>
</evidence>
<dbReference type="InterPro" id="IPR016040">
    <property type="entry name" value="NAD(P)-bd_dom"/>
</dbReference>
<dbReference type="PANTHER" id="PTHR43355:SF2">
    <property type="entry name" value="FLAVIN REDUCTASE (NADPH)"/>
    <property type="match status" value="1"/>
</dbReference>
<dbReference type="STRING" id="283737.SAMN05660453_0501"/>
<dbReference type="InterPro" id="IPR036291">
    <property type="entry name" value="NAD(P)-bd_dom_sf"/>
</dbReference>
<reference evidence="3" key="1">
    <citation type="submission" date="2016-10" db="EMBL/GenBank/DDBJ databases">
        <authorList>
            <person name="Varghese N."/>
            <person name="Submissions S."/>
        </authorList>
    </citation>
    <scope>NUCLEOTIDE SEQUENCE [LARGE SCALE GENOMIC DNA]</scope>
    <source>
        <strain evidence="3">DSM 19113</strain>
    </source>
</reference>
<proteinExistence type="predicted"/>
<dbReference type="GO" id="GO:0004074">
    <property type="term" value="F:biliverdin reductase [NAD(P)H] activity"/>
    <property type="evidence" value="ECO:0007669"/>
    <property type="project" value="TreeGrafter"/>
</dbReference>
<sequence>MKILILGAAGQIAHQLTERLLNERDDQLTLYARRANERLSEYKNNPRVKIVDGDFSNEALLKEIMPGQDVVFVYSDHDTEPILEAMKASGIKRIIIAGVLGVYGEVAGKFGEWNRSMIGDASPARHQNLQMIEDSGLDYTYMRMSWLYNQKGNVAYATTQKGEPFVGAQVTREAIVQYVLDLLDNPKRDIQASVGIYEPGSEKLDKPSFY</sequence>
<evidence type="ECO:0000259" key="1">
    <source>
        <dbReference type="Pfam" id="PF13460"/>
    </source>
</evidence>
<dbReference type="RefSeq" id="WP_091501681.1">
    <property type="nucleotide sequence ID" value="NZ_FOLI01000001.1"/>
</dbReference>
<dbReference type="GO" id="GO:0042602">
    <property type="term" value="F:riboflavin reductase (NADPH) activity"/>
    <property type="evidence" value="ECO:0007669"/>
    <property type="project" value="TreeGrafter"/>
</dbReference>
<name>A0A1I1EQE4_9LACO</name>
<feature type="domain" description="NAD(P)-binding" evidence="1">
    <location>
        <begin position="7"/>
        <end position="186"/>
    </location>
</feature>
<keyword evidence="3" id="KW-1185">Reference proteome</keyword>
<dbReference type="Gene3D" id="3.40.50.720">
    <property type="entry name" value="NAD(P)-binding Rossmann-like Domain"/>
    <property type="match status" value="1"/>
</dbReference>
<accession>A0A1I1EQE4</accession>
<dbReference type="SUPFAM" id="SSF51735">
    <property type="entry name" value="NAD(P)-binding Rossmann-fold domains"/>
    <property type="match status" value="1"/>
</dbReference>
<dbReference type="Pfam" id="PF13460">
    <property type="entry name" value="NAD_binding_10"/>
    <property type="match status" value="1"/>
</dbReference>
<protein>
    <submittedName>
        <fullName evidence="2">NAD(P)H-binding</fullName>
    </submittedName>
</protein>
<dbReference type="AlphaFoldDB" id="A0A1I1EQE4"/>
<dbReference type="PANTHER" id="PTHR43355">
    <property type="entry name" value="FLAVIN REDUCTASE (NADPH)"/>
    <property type="match status" value="1"/>
</dbReference>
<evidence type="ECO:0000313" key="3">
    <source>
        <dbReference type="Proteomes" id="UP000199376"/>
    </source>
</evidence>
<organism evidence="2 3">
    <name type="scientific">Fructobacillus durionis</name>
    <dbReference type="NCBI Taxonomy" id="283737"/>
    <lineage>
        <taxon>Bacteria</taxon>
        <taxon>Bacillati</taxon>
        <taxon>Bacillota</taxon>
        <taxon>Bacilli</taxon>
        <taxon>Lactobacillales</taxon>
        <taxon>Lactobacillaceae</taxon>
        <taxon>Fructobacillus</taxon>
    </lineage>
</organism>
<dbReference type="EMBL" id="FOLI01000001">
    <property type="protein sequence ID" value="SFB87093.1"/>
    <property type="molecule type" value="Genomic_DNA"/>
</dbReference>
<dbReference type="Proteomes" id="UP000199376">
    <property type="component" value="Unassembled WGS sequence"/>
</dbReference>